<evidence type="ECO:0000313" key="3">
    <source>
        <dbReference type="Proteomes" id="UP001364764"/>
    </source>
</evidence>
<sequence length="117" mass="13778">MSERNMDNNNSRKIVILNELTEILKAREPMDYSEINPALNPNVDAEYIASLDEKKEVEVKALQQAWEQLEELLFNDLQITLQEKNQLVTYLGQKLKEDKQKQKSRAKSRTQVWRSNE</sequence>
<accession>A0ABD8B2C6</accession>
<dbReference type="EMBL" id="CP145893">
    <property type="protein sequence ID" value="WWP23977.1"/>
    <property type="molecule type" value="Genomic_DNA"/>
</dbReference>
<geneLocation type="plasmid" evidence="2 3">
    <name>pY5S7-1</name>
</geneLocation>
<proteinExistence type="predicted"/>
<dbReference type="GeneID" id="93479881"/>
<dbReference type="AlphaFoldDB" id="A0ABD8B2C6"/>
<keyword evidence="2" id="KW-0614">Plasmid</keyword>
<feature type="region of interest" description="Disordered" evidence="1">
    <location>
        <begin position="98"/>
        <end position="117"/>
    </location>
</feature>
<protein>
    <submittedName>
        <fullName evidence="2">Uncharacterized protein</fullName>
    </submittedName>
</protein>
<name>A0ABD8B2C6_PAEAM</name>
<dbReference type="Proteomes" id="UP001364764">
    <property type="component" value="Plasmid pY5S7-1"/>
</dbReference>
<reference evidence="2 3" key="1">
    <citation type="submission" date="2024-02" db="EMBL/GenBank/DDBJ databases">
        <title>Complete sequences of two Paenibacillus sp. strains and one Lysinibacillus strain isolated from the environment on STAA medium highlight biotechnological potential.</title>
        <authorList>
            <person name="Attere S.A."/>
            <person name="Piche L.C."/>
            <person name="Intertaglia L."/>
            <person name="Lami R."/>
            <person name="Charette S.J."/>
            <person name="Vincent A.T."/>
        </authorList>
    </citation>
    <scope>NUCLEOTIDE SEQUENCE [LARGE SCALE GENOMIC DNA]</scope>
    <source>
        <strain evidence="2 3">Y5S-7</strain>
        <plasmid evidence="2 3">pY5S7-1</plasmid>
    </source>
</reference>
<evidence type="ECO:0000256" key="1">
    <source>
        <dbReference type="SAM" id="MobiDB-lite"/>
    </source>
</evidence>
<organism evidence="2 3">
    <name type="scientific">Paenibacillus amylolyticus</name>
    <dbReference type="NCBI Taxonomy" id="1451"/>
    <lineage>
        <taxon>Bacteria</taxon>
        <taxon>Bacillati</taxon>
        <taxon>Bacillota</taxon>
        <taxon>Bacilli</taxon>
        <taxon>Bacillales</taxon>
        <taxon>Paenibacillaceae</taxon>
        <taxon>Paenibacillus</taxon>
    </lineage>
</organism>
<dbReference type="RefSeq" id="WP_100526668.1">
    <property type="nucleotide sequence ID" value="NZ_CP145893.1"/>
</dbReference>
<evidence type="ECO:0000313" key="2">
    <source>
        <dbReference type="EMBL" id="WWP23977.1"/>
    </source>
</evidence>
<gene>
    <name evidence="2" type="ORF">V6668_30410</name>
</gene>